<sequence length="402" mass="41889">MTLLEEDLLSAAADLLPGAVALRRQLHRQPELGLHLPQTQAAVLAELEGLGLKISTGKGLSSVVADLDGARPGPRILLRGDMDALPMPEDTGLEYSSELPNTMHACGHDAHTAMLVGAARLLSGLKEQLSGSIRFMFQPGEEGSGGAAVMIEEGVVDGVDAAFAMHIAPNLPSSMVAWKGGPVMASADVVKITVTGRGGHASSPHWACDPVPVACEVVLGLQSMITRTVDAFDPAVLTIAQINAGTTNNVIPESVELLGTLRAVSEGTRHAVWERVRTVAEGIASAHGCTTSVEILEGYPVTVNTPQFAEFAASVAGSIFGERQVLNMPSPVMGAEDFSYVLAKVPGAMLFLGVCPPEQKNSLLAPACHSNKMVLNEQAMADGIALHAAVAIAFLQGEYSPS</sequence>
<evidence type="ECO:0000256" key="1">
    <source>
        <dbReference type="ARBA" id="ARBA00022801"/>
    </source>
</evidence>
<dbReference type="InterPro" id="IPR017439">
    <property type="entry name" value="Amidohydrolase"/>
</dbReference>
<organism evidence="3">
    <name type="scientific">freshwater metagenome</name>
    <dbReference type="NCBI Taxonomy" id="449393"/>
    <lineage>
        <taxon>unclassified sequences</taxon>
        <taxon>metagenomes</taxon>
        <taxon>ecological metagenomes</taxon>
    </lineage>
</organism>
<dbReference type="FunFam" id="3.30.70.360:FF:000001">
    <property type="entry name" value="N-acetyldiaminopimelate deacetylase"/>
    <property type="match status" value="1"/>
</dbReference>
<dbReference type="AlphaFoldDB" id="A0A6J6QTF7"/>
<dbReference type="PIRSF" id="PIRSF005962">
    <property type="entry name" value="Pept_M20D_amidohydro"/>
    <property type="match status" value="1"/>
</dbReference>
<dbReference type="InterPro" id="IPR036264">
    <property type="entry name" value="Bact_exopeptidase_dim_dom"/>
</dbReference>
<dbReference type="EMBL" id="CAEZXS010000248">
    <property type="protein sequence ID" value="CAB4714032.1"/>
    <property type="molecule type" value="Genomic_DNA"/>
</dbReference>
<keyword evidence="1" id="KW-0378">Hydrolase</keyword>
<dbReference type="SUPFAM" id="SSF55031">
    <property type="entry name" value="Bacterial exopeptidase dimerisation domain"/>
    <property type="match status" value="1"/>
</dbReference>
<dbReference type="PANTHER" id="PTHR11014">
    <property type="entry name" value="PEPTIDASE M20 FAMILY MEMBER"/>
    <property type="match status" value="1"/>
</dbReference>
<protein>
    <submittedName>
        <fullName evidence="3">Unannotated protein</fullName>
    </submittedName>
</protein>
<dbReference type="SUPFAM" id="SSF53187">
    <property type="entry name" value="Zn-dependent exopeptidases"/>
    <property type="match status" value="1"/>
</dbReference>
<gene>
    <name evidence="3" type="ORF">UFOPK2582_01577</name>
</gene>
<dbReference type="Pfam" id="PF07687">
    <property type="entry name" value="M20_dimer"/>
    <property type="match status" value="1"/>
</dbReference>
<proteinExistence type="predicted"/>
<dbReference type="NCBIfam" id="TIGR01891">
    <property type="entry name" value="amidohydrolases"/>
    <property type="match status" value="1"/>
</dbReference>
<name>A0A6J6QTF7_9ZZZZ</name>
<feature type="domain" description="Peptidase M20 dimerisation" evidence="2">
    <location>
        <begin position="190"/>
        <end position="281"/>
    </location>
</feature>
<dbReference type="Gene3D" id="3.40.630.10">
    <property type="entry name" value="Zn peptidases"/>
    <property type="match status" value="1"/>
</dbReference>
<dbReference type="Gene3D" id="3.30.70.360">
    <property type="match status" value="1"/>
</dbReference>
<dbReference type="CDD" id="cd03886">
    <property type="entry name" value="M20_Acy1"/>
    <property type="match status" value="1"/>
</dbReference>
<dbReference type="InterPro" id="IPR002933">
    <property type="entry name" value="Peptidase_M20"/>
</dbReference>
<accession>A0A6J6QTF7</accession>
<reference evidence="3" key="1">
    <citation type="submission" date="2020-05" db="EMBL/GenBank/DDBJ databases">
        <authorList>
            <person name="Chiriac C."/>
            <person name="Salcher M."/>
            <person name="Ghai R."/>
            <person name="Kavagutti S V."/>
        </authorList>
    </citation>
    <scope>NUCLEOTIDE SEQUENCE</scope>
</reference>
<dbReference type="GO" id="GO:0016787">
    <property type="term" value="F:hydrolase activity"/>
    <property type="evidence" value="ECO:0007669"/>
    <property type="project" value="UniProtKB-KW"/>
</dbReference>
<dbReference type="InterPro" id="IPR011650">
    <property type="entry name" value="Peptidase_M20_dimer"/>
</dbReference>
<evidence type="ECO:0000313" key="3">
    <source>
        <dbReference type="EMBL" id="CAB4714032.1"/>
    </source>
</evidence>
<dbReference type="PANTHER" id="PTHR11014:SF63">
    <property type="entry name" value="METALLOPEPTIDASE, PUTATIVE (AFU_ORTHOLOGUE AFUA_6G09600)-RELATED"/>
    <property type="match status" value="1"/>
</dbReference>
<evidence type="ECO:0000259" key="2">
    <source>
        <dbReference type="Pfam" id="PF07687"/>
    </source>
</evidence>
<dbReference type="Pfam" id="PF01546">
    <property type="entry name" value="Peptidase_M20"/>
    <property type="match status" value="1"/>
</dbReference>